<dbReference type="InParanoid" id="A0A0V0R0K5"/>
<evidence type="ECO:0000313" key="2">
    <source>
        <dbReference type="Proteomes" id="UP000054937"/>
    </source>
</evidence>
<sequence length="160" mass="19263">MDFYQQKRNSPHKNQIYLANNQQKNIQRSKTYLADMNQRLTLQKNPSYIDLQSLQGYDKKIEFLKKLSNENYAFSEDELILTQFKNNNRNEIIDKDNYQAILMEGYFKKNGTDNLSHNYKQTVENMINKRWQPLQEEEQIKVKKHVIAHKLKQKFKCQIA</sequence>
<organism evidence="1 2">
    <name type="scientific">Pseudocohnilembus persalinus</name>
    <name type="common">Ciliate</name>
    <dbReference type="NCBI Taxonomy" id="266149"/>
    <lineage>
        <taxon>Eukaryota</taxon>
        <taxon>Sar</taxon>
        <taxon>Alveolata</taxon>
        <taxon>Ciliophora</taxon>
        <taxon>Intramacronucleata</taxon>
        <taxon>Oligohymenophorea</taxon>
        <taxon>Scuticociliatia</taxon>
        <taxon>Philasterida</taxon>
        <taxon>Pseudocohnilembidae</taxon>
        <taxon>Pseudocohnilembus</taxon>
    </lineage>
</organism>
<name>A0A0V0R0K5_PSEPJ</name>
<gene>
    <name evidence="1" type="ORF">PPERSA_02198</name>
</gene>
<dbReference type="AlphaFoldDB" id="A0A0V0R0K5"/>
<comment type="caution">
    <text evidence="1">The sequence shown here is derived from an EMBL/GenBank/DDBJ whole genome shotgun (WGS) entry which is preliminary data.</text>
</comment>
<proteinExistence type="predicted"/>
<reference evidence="1 2" key="1">
    <citation type="journal article" date="2015" name="Sci. Rep.">
        <title>Genome of the facultative scuticociliatosis pathogen Pseudocohnilembus persalinus provides insight into its virulence through horizontal gene transfer.</title>
        <authorList>
            <person name="Xiong J."/>
            <person name="Wang G."/>
            <person name="Cheng J."/>
            <person name="Tian M."/>
            <person name="Pan X."/>
            <person name="Warren A."/>
            <person name="Jiang C."/>
            <person name="Yuan D."/>
            <person name="Miao W."/>
        </authorList>
    </citation>
    <scope>NUCLEOTIDE SEQUENCE [LARGE SCALE GENOMIC DNA]</scope>
    <source>
        <strain evidence="1">36N120E</strain>
    </source>
</reference>
<keyword evidence="2" id="KW-1185">Reference proteome</keyword>
<dbReference type="Proteomes" id="UP000054937">
    <property type="component" value="Unassembled WGS sequence"/>
</dbReference>
<protein>
    <submittedName>
        <fullName evidence="1">Uncharacterized protein</fullName>
    </submittedName>
</protein>
<dbReference type="EMBL" id="LDAU01000075">
    <property type="protein sequence ID" value="KRX08066.1"/>
    <property type="molecule type" value="Genomic_DNA"/>
</dbReference>
<accession>A0A0V0R0K5</accession>
<evidence type="ECO:0000313" key="1">
    <source>
        <dbReference type="EMBL" id="KRX08066.1"/>
    </source>
</evidence>